<organism evidence="1 2">
    <name type="scientific">Adiantum capillus-veneris</name>
    <name type="common">Maidenhair fern</name>
    <dbReference type="NCBI Taxonomy" id="13818"/>
    <lineage>
        <taxon>Eukaryota</taxon>
        <taxon>Viridiplantae</taxon>
        <taxon>Streptophyta</taxon>
        <taxon>Embryophyta</taxon>
        <taxon>Tracheophyta</taxon>
        <taxon>Polypodiopsida</taxon>
        <taxon>Polypodiidae</taxon>
        <taxon>Polypodiales</taxon>
        <taxon>Pteridineae</taxon>
        <taxon>Pteridaceae</taxon>
        <taxon>Vittarioideae</taxon>
        <taxon>Adiantum</taxon>
    </lineage>
</organism>
<dbReference type="AlphaFoldDB" id="A0A9D4VFC5"/>
<dbReference type="Proteomes" id="UP000886520">
    <property type="component" value="Chromosome 1"/>
</dbReference>
<accession>A0A9D4VFC5</accession>
<evidence type="ECO:0000313" key="2">
    <source>
        <dbReference type="Proteomes" id="UP000886520"/>
    </source>
</evidence>
<gene>
    <name evidence="1" type="ORF">GOP47_0000637</name>
</gene>
<dbReference type="EMBL" id="JABFUD020000001">
    <property type="protein sequence ID" value="KAI5084468.1"/>
    <property type="molecule type" value="Genomic_DNA"/>
</dbReference>
<name>A0A9D4VFC5_ADICA</name>
<comment type="caution">
    <text evidence="1">The sequence shown here is derived from an EMBL/GenBank/DDBJ whole genome shotgun (WGS) entry which is preliminary data.</text>
</comment>
<evidence type="ECO:0000313" key="1">
    <source>
        <dbReference type="EMBL" id="KAI5084468.1"/>
    </source>
</evidence>
<reference evidence="1" key="1">
    <citation type="submission" date="2021-01" db="EMBL/GenBank/DDBJ databases">
        <title>Adiantum capillus-veneris genome.</title>
        <authorList>
            <person name="Fang Y."/>
            <person name="Liao Q."/>
        </authorList>
    </citation>
    <scope>NUCLEOTIDE SEQUENCE</scope>
    <source>
        <strain evidence="1">H3</strain>
        <tissue evidence="1">Leaf</tissue>
    </source>
</reference>
<proteinExistence type="predicted"/>
<keyword evidence="2" id="KW-1185">Reference proteome</keyword>
<sequence length="95" mass="10589">MSLEPGPQGFQEVIWNGWPHLPSICLGVEFFDESSHPFSWFFVMKDFFALPLRVSESGVLMGDGCDGKHQGSCTGFELVWLSMAWRMGDCPSGRG</sequence>
<protein>
    <submittedName>
        <fullName evidence="1">Uncharacterized protein</fullName>
    </submittedName>
</protein>